<accession>M1SJP4</accession>
<protein>
    <submittedName>
        <fullName evidence="1">Putative chaperone lipoprotein YacC</fullName>
    </submittedName>
</protein>
<dbReference type="AlphaFoldDB" id="M1SJP4"/>
<keyword evidence="2" id="KW-1185">Reference proteome</keyword>
<name>M1SJP4_MORMO</name>
<gene>
    <name evidence="1" type="ORF">MU9_1115</name>
</gene>
<reference evidence="1 2" key="1">
    <citation type="journal article" date="2012" name="BMC Genomics">
        <title>Whole-genome sequencing and identification of Morganella morganii KT pathogenicity-related genes.</title>
        <authorList>
            <person name="Chen Y.T."/>
            <person name="Peng H.L."/>
            <person name="Shia W.C."/>
            <person name="Hsu F.R."/>
            <person name="Ken C.F."/>
            <person name="Tsao Y.M."/>
            <person name="Chen C.H."/>
            <person name="Liu C.E."/>
            <person name="Hsieh M.F."/>
            <person name="Chen H.C."/>
            <person name="Tang C.Y."/>
            <person name="Ku T.H."/>
        </authorList>
    </citation>
    <scope>NUCLEOTIDE SEQUENCE [LARGE SCALE GENOMIC DNA]</scope>
    <source>
        <strain evidence="1 2">KT</strain>
    </source>
</reference>
<dbReference type="KEGG" id="mmk:MU9_1115"/>
<dbReference type="Gene3D" id="1.20.58.1630">
    <property type="entry name" value="Chaperone lipoprotein PulS/OutS"/>
    <property type="match status" value="1"/>
</dbReference>
<keyword evidence="1" id="KW-0449">Lipoprotein</keyword>
<dbReference type="HOGENOM" id="CLU_142137_0_0_6"/>
<evidence type="ECO:0000313" key="2">
    <source>
        <dbReference type="Proteomes" id="UP000011834"/>
    </source>
</evidence>
<dbReference type="Proteomes" id="UP000011834">
    <property type="component" value="Chromosome"/>
</dbReference>
<proteinExistence type="predicted"/>
<dbReference type="NCBIfam" id="NF037975">
    <property type="entry name" value="pilot_rel_YacC"/>
    <property type="match status" value="1"/>
</dbReference>
<sequence length="137" mass="15363">MTFATKLLKSSHKLTGATGKLLTMKIFIHALFSCALLLSLPAKALTPSQAEDLAGLTAVFIYLKNDCGYGDLPNARIEKAILLFAKSNRWDMSNYDTRQMAEMNKENYFDIKHIKLPENYKCTALARDSLPLLAYVK</sequence>
<dbReference type="Pfam" id="PF09691">
    <property type="entry name" value="T2SS_PulS_OutS"/>
    <property type="match status" value="1"/>
</dbReference>
<dbReference type="InterPro" id="IPR038432">
    <property type="entry name" value="PulS/OutS-like_sf"/>
</dbReference>
<organism evidence="1 2">
    <name type="scientific">Morganella morganii subsp. morganii KT</name>
    <dbReference type="NCBI Taxonomy" id="1124991"/>
    <lineage>
        <taxon>Bacteria</taxon>
        <taxon>Pseudomonadati</taxon>
        <taxon>Pseudomonadota</taxon>
        <taxon>Gammaproteobacteria</taxon>
        <taxon>Enterobacterales</taxon>
        <taxon>Morganellaceae</taxon>
        <taxon>Morganella</taxon>
    </lineage>
</organism>
<dbReference type="eggNOG" id="ENOG5031UDJ">
    <property type="taxonomic scope" value="Bacteria"/>
</dbReference>
<dbReference type="EMBL" id="CP004345">
    <property type="protein sequence ID" value="AGG30161.1"/>
    <property type="molecule type" value="Genomic_DNA"/>
</dbReference>
<dbReference type="InterPro" id="IPR019114">
    <property type="entry name" value="Chap_lipoprot_PulS/OutS-like"/>
</dbReference>
<evidence type="ECO:0000313" key="1">
    <source>
        <dbReference type="EMBL" id="AGG30161.1"/>
    </source>
</evidence>